<protein>
    <submittedName>
        <fullName evidence="5">ShKT domain-containing protein</fullName>
    </submittedName>
</protein>
<evidence type="ECO:0000256" key="1">
    <source>
        <dbReference type="PROSITE-ProRule" id="PRU01005"/>
    </source>
</evidence>
<dbReference type="SMART" id="SM00254">
    <property type="entry name" value="ShKT"/>
    <property type="match status" value="2"/>
</dbReference>
<dbReference type="Proteomes" id="UP000274131">
    <property type="component" value="Unassembled WGS sequence"/>
</dbReference>
<accession>A0A0N4VC70</accession>
<dbReference type="PANTHER" id="PTHR46219">
    <property type="entry name" value="PROTEIN CBG11138"/>
    <property type="match status" value="1"/>
</dbReference>
<feature type="domain" description="ShKT" evidence="2">
    <location>
        <begin position="155"/>
        <end position="195"/>
    </location>
</feature>
<reference evidence="5" key="1">
    <citation type="submission" date="2017-02" db="UniProtKB">
        <authorList>
            <consortium name="WormBaseParasite"/>
        </authorList>
    </citation>
    <scope>IDENTIFICATION</scope>
</reference>
<dbReference type="WBParaSite" id="EVEC_0000815501-mRNA-1">
    <property type="protein sequence ID" value="EVEC_0000815501-mRNA-1"/>
    <property type="gene ID" value="EVEC_0000815501"/>
</dbReference>
<name>A0A0N4VC70_ENTVE</name>
<comment type="caution">
    <text evidence="1">Lacks conserved residue(s) required for the propagation of feature annotation.</text>
</comment>
<dbReference type="AlphaFoldDB" id="A0A0N4VC70"/>
<dbReference type="PANTHER" id="PTHR46219:SF5">
    <property type="entry name" value="SHKT DOMAIN-CONTAINING PROTEIN"/>
    <property type="match status" value="1"/>
</dbReference>
<dbReference type="InterPro" id="IPR003582">
    <property type="entry name" value="ShKT_dom"/>
</dbReference>
<dbReference type="EMBL" id="UXUI01009022">
    <property type="protein sequence ID" value="VDD92888.1"/>
    <property type="molecule type" value="Genomic_DNA"/>
</dbReference>
<evidence type="ECO:0000313" key="4">
    <source>
        <dbReference type="Proteomes" id="UP000274131"/>
    </source>
</evidence>
<dbReference type="PROSITE" id="PS51670">
    <property type="entry name" value="SHKT"/>
    <property type="match status" value="1"/>
</dbReference>
<evidence type="ECO:0000313" key="5">
    <source>
        <dbReference type="WBParaSite" id="EVEC_0000815501-mRNA-1"/>
    </source>
</evidence>
<gene>
    <name evidence="3" type="ORF">EVEC_LOCUS7639</name>
</gene>
<evidence type="ECO:0000313" key="3">
    <source>
        <dbReference type="EMBL" id="VDD92888.1"/>
    </source>
</evidence>
<keyword evidence="4" id="KW-1185">Reference proteome</keyword>
<reference evidence="3 4" key="2">
    <citation type="submission" date="2018-10" db="EMBL/GenBank/DDBJ databases">
        <authorList>
            <consortium name="Pathogen Informatics"/>
        </authorList>
    </citation>
    <scope>NUCLEOTIDE SEQUENCE [LARGE SCALE GENOMIC DNA]</scope>
</reference>
<dbReference type="Pfam" id="PF01549">
    <property type="entry name" value="ShK"/>
    <property type="match status" value="2"/>
</dbReference>
<proteinExistence type="predicted"/>
<organism evidence="5">
    <name type="scientific">Enterobius vermicularis</name>
    <name type="common">Human pinworm</name>
    <dbReference type="NCBI Taxonomy" id="51028"/>
    <lineage>
        <taxon>Eukaryota</taxon>
        <taxon>Metazoa</taxon>
        <taxon>Ecdysozoa</taxon>
        <taxon>Nematoda</taxon>
        <taxon>Chromadorea</taxon>
        <taxon>Rhabditida</taxon>
        <taxon>Spirurina</taxon>
        <taxon>Oxyuridomorpha</taxon>
        <taxon>Oxyuroidea</taxon>
        <taxon>Oxyuridae</taxon>
        <taxon>Enterobius</taxon>
    </lineage>
</organism>
<dbReference type="Gene3D" id="1.10.10.1940">
    <property type="match status" value="2"/>
</dbReference>
<evidence type="ECO:0000259" key="2">
    <source>
        <dbReference type="PROSITE" id="PS51670"/>
    </source>
</evidence>
<sequence>MAFGLNMRQDEGKLNNSFLISVLYNFMAYLTAVKRKENKQVSDFSPFDFTECDVDNTCRTPNLICSNIVNGTKGCWAPAECVEPPLACPSDACQQLGQNYGQNCTWPVYNESGRISFLMCCRDLAVDAPTFAAPETEETTQITTVHVEVTTTAGCRDQNRYGTNVTDCPEKVRYCTIPRYLQLMQRLCPATCGFCASSETTDVKIVTQILLTLLSGFSECFDKSAAGKETDCTKNAGFCFIPVYLEFMKKECPKTCATPTVEFFCRSISSPPCRICNSYDT</sequence>
<dbReference type="STRING" id="51028.A0A0N4VC70"/>